<dbReference type="InterPro" id="IPR028082">
    <property type="entry name" value="Peripla_BP_I"/>
</dbReference>
<organism evidence="9 10">
    <name type="scientific">Ranitomeya imitator</name>
    <name type="common">mimic poison frog</name>
    <dbReference type="NCBI Taxonomy" id="111125"/>
    <lineage>
        <taxon>Eukaryota</taxon>
        <taxon>Metazoa</taxon>
        <taxon>Chordata</taxon>
        <taxon>Craniata</taxon>
        <taxon>Vertebrata</taxon>
        <taxon>Euteleostomi</taxon>
        <taxon>Amphibia</taxon>
        <taxon>Batrachia</taxon>
        <taxon>Anura</taxon>
        <taxon>Neobatrachia</taxon>
        <taxon>Hyloidea</taxon>
        <taxon>Dendrobatidae</taxon>
        <taxon>Dendrobatinae</taxon>
        <taxon>Ranitomeya</taxon>
    </lineage>
</organism>
<evidence type="ECO:0000256" key="4">
    <source>
        <dbReference type="ARBA" id="ARBA00023136"/>
    </source>
</evidence>
<dbReference type="Pfam" id="PF01094">
    <property type="entry name" value="ANF_receptor"/>
    <property type="match status" value="1"/>
</dbReference>
<evidence type="ECO:0000256" key="7">
    <source>
        <dbReference type="SAM" id="MobiDB-lite"/>
    </source>
</evidence>
<protein>
    <recommendedName>
        <fullName evidence="8">Receptor ligand binding region domain-containing protein</fullName>
    </recommendedName>
</protein>
<evidence type="ECO:0000256" key="1">
    <source>
        <dbReference type="ARBA" id="ARBA00004141"/>
    </source>
</evidence>
<dbReference type="InterPro" id="IPR000068">
    <property type="entry name" value="GPCR_3_Ca_sens_rcpt-rel"/>
</dbReference>
<feature type="domain" description="Receptor ligand binding region" evidence="8">
    <location>
        <begin position="72"/>
        <end position="156"/>
    </location>
</feature>
<dbReference type="PANTHER" id="PTHR24061">
    <property type="entry name" value="CALCIUM-SENSING RECEPTOR-RELATED"/>
    <property type="match status" value="1"/>
</dbReference>
<evidence type="ECO:0000256" key="2">
    <source>
        <dbReference type="ARBA" id="ARBA00022692"/>
    </source>
</evidence>
<keyword evidence="2" id="KW-0812">Transmembrane</keyword>
<keyword evidence="6" id="KW-0325">Glycoprotein</keyword>
<comment type="caution">
    <text evidence="9">The sequence shown here is derived from an EMBL/GenBank/DDBJ whole genome shotgun (WGS) entry which is preliminary data.</text>
</comment>
<dbReference type="InterPro" id="IPR000337">
    <property type="entry name" value="GPCR_3"/>
</dbReference>
<sequence>MKKTEEERKNQSWREEASQQKPQVEAAAPEQERDGDMIIGGIFTVHYYYDSHQKQLVEGVCKLPVPSFYRYMMAFMFAIDEINKNPYILPNVTLGYHVTDSCNNENKAVKNVLQILSGPENIIPNFSCLSNGKLVGVVGDQSSKTSIQIIEHLNMYGYTQGLKESFLSSRPWEPHATHTPIPIYDITKISELGIGIPIQQISADIRYLQYRNAQH</sequence>
<feature type="compositionally biased region" description="Basic and acidic residues" evidence="7">
    <location>
        <begin position="1"/>
        <end position="18"/>
    </location>
</feature>
<accession>A0ABN9KZK3</accession>
<feature type="region of interest" description="Disordered" evidence="7">
    <location>
        <begin position="1"/>
        <end position="31"/>
    </location>
</feature>
<proteinExistence type="predicted"/>
<name>A0ABN9KZK3_9NEOB</name>
<keyword evidence="3" id="KW-1133">Transmembrane helix</keyword>
<dbReference type="PANTHER" id="PTHR24061:SF599">
    <property type="entry name" value="G-PROTEIN COUPLED RECEPTORS FAMILY 3 PROFILE DOMAIN-CONTAINING PROTEIN"/>
    <property type="match status" value="1"/>
</dbReference>
<dbReference type="Gene3D" id="3.40.50.2300">
    <property type="match status" value="1"/>
</dbReference>
<evidence type="ECO:0000256" key="6">
    <source>
        <dbReference type="ARBA" id="ARBA00023180"/>
    </source>
</evidence>
<evidence type="ECO:0000256" key="3">
    <source>
        <dbReference type="ARBA" id="ARBA00022989"/>
    </source>
</evidence>
<keyword evidence="4" id="KW-0472">Membrane</keyword>
<dbReference type="InterPro" id="IPR001828">
    <property type="entry name" value="ANF_lig-bd_rcpt"/>
</dbReference>
<gene>
    <name evidence="9" type="ORF">RIMI_LOCUS3062912</name>
</gene>
<dbReference type="SUPFAM" id="SSF53822">
    <property type="entry name" value="Periplasmic binding protein-like I"/>
    <property type="match status" value="1"/>
</dbReference>
<dbReference type="Proteomes" id="UP001176940">
    <property type="component" value="Unassembled WGS sequence"/>
</dbReference>
<comment type="subcellular location">
    <subcellularLocation>
        <location evidence="1">Membrane</location>
        <topology evidence="1">Multi-pass membrane protein</topology>
    </subcellularLocation>
</comment>
<keyword evidence="5" id="KW-0675">Receptor</keyword>
<reference evidence="9" key="1">
    <citation type="submission" date="2023-07" db="EMBL/GenBank/DDBJ databases">
        <authorList>
            <person name="Stuckert A."/>
        </authorList>
    </citation>
    <scope>NUCLEOTIDE SEQUENCE</scope>
</reference>
<evidence type="ECO:0000256" key="5">
    <source>
        <dbReference type="ARBA" id="ARBA00023170"/>
    </source>
</evidence>
<evidence type="ECO:0000313" key="10">
    <source>
        <dbReference type="Proteomes" id="UP001176940"/>
    </source>
</evidence>
<evidence type="ECO:0000259" key="8">
    <source>
        <dbReference type="Pfam" id="PF01094"/>
    </source>
</evidence>
<evidence type="ECO:0000313" key="9">
    <source>
        <dbReference type="EMBL" id="CAJ0927578.1"/>
    </source>
</evidence>
<keyword evidence="10" id="KW-1185">Reference proteome</keyword>
<dbReference type="EMBL" id="CAUEEQ010004461">
    <property type="protein sequence ID" value="CAJ0927578.1"/>
    <property type="molecule type" value="Genomic_DNA"/>
</dbReference>
<dbReference type="PRINTS" id="PR00248">
    <property type="entry name" value="GPCRMGR"/>
</dbReference>